<dbReference type="RefSeq" id="WP_171608783.1">
    <property type="nucleotide sequence ID" value="NZ_WHPF01000011.1"/>
</dbReference>
<organism evidence="1 2">
    <name type="scientific">Limnovirga soli</name>
    <dbReference type="NCBI Taxonomy" id="2656915"/>
    <lineage>
        <taxon>Bacteria</taxon>
        <taxon>Pseudomonadati</taxon>
        <taxon>Bacteroidota</taxon>
        <taxon>Chitinophagia</taxon>
        <taxon>Chitinophagales</taxon>
        <taxon>Chitinophagaceae</taxon>
        <taxon>Limnovirga</taxon>
    </lineage>
</organism>
<accession>A0A8J8JVP1</accession>
<dbReference type="EMBL" id="WHPF01000011">
    <property type="protein sequence ID" value="NNV56839.1"/>
    <property type="molecule type" value="Genomic_DNA"/>
</dbReference>
<dbReference type="AlphaFoldDB" id="A0A8J8JVP1"/>
<protein>
    <submittedName>
        <fullName evidence="1">Uncharacterized protein</fullName>
    </submittedName>
</protein>
<sequence length="119" mass="13387">MYTTTWSKYLPVIRILLKRSVTEAQTLSLNRIDFERAGSGRKAGYKFTIEFTKGKVANLISSSLLASDLATVMLADEIIFQLIQENNYEISLNTRFQLSLKHCGKINAPEIAEEEAMPA</sequence>
<evidence type="ECO:0000313" key="1">
    <source>
        <dbReference type="EMBL" id="NNV56839.1"/>
    </source>
</evidence>
<reference evidence="1" key="1">
    <citation type="submission" date="2019-10" db="EMBL/GenBank/DDBJ databases">
        <title>Draft genome sequence of Panacibacter sp. KCS-6.</title>
        <authorList>
            <person name="Yim K.J."/>
        </authorList>
    </citation>
    <scope>NUCLEOTIDE SEQUENCE</scope>
    <source>
        <strain evidence="1">KCS-6</strain>
    </source>
</reference>
<evidence type="ECO:0000313" key="2">
    <source>
        <dbReference type="Proteomes" id="UP000598971"/>
    </source>
</evidence>
<dbReference type="Proteomes" id="UP000598971">
    <property type="component" value="Unassembled WGS sequence"/>
</dbReference>
<keyword evidence="2" id="KW-1185">Reference proteome</keyword>
<gene>
    <name evidence="1" type="ORF">GD597_15305</name>
</gene>
<name>A0A8J8JVP1_9BACT</name>
<proteinExistence type="predicted"/>
<comment type="caution">
    <text evidence="1">The sequence shown here is derived from an EMBL/GenBank/DDBJ whole genome shotgun (WGS) entry which is preliminary data.</text>
</comment>